<reference evidence="9" key="1">
    <citation type="submission" date="2025-08" db="UniProtKB">
        <authorList>
            <consortium name="Ensembl"/>
        </authorList>
    </citation>
    <scope>IDENTIFICATION</scope>
</reference>
<reference evidence="9" key="2">
    <citation type="submission" date="2025-09" db="UniProtKB">
        <authorList>
            <consortium name="Ensembl"/>
        </authorList>
    </citation>
    <scope>IDENTIFICATION</scope>
</reference>
<evidence type="ECO:0000256" key="5">
    <source>
        <dbReference type="ARBA" id="ARBA00023002"/>
    </source>
</evidence>
<accession>A0A3Q3X4E2</accession>
<dbReference type="GO" id="GO:0050660">
    <property type="term" value="F:flavin adenine dinucleotide binding"/>
    <property type="evidence" value="ECO:0007669"/>
    <property type="project" value="InterPro"/>
</dbReference>
<keyword evidence="6" id="KW-1015">Disulfide bond</keyword>
<evidence type="ECO:0000313" key="10">
    <source>
        <dbReference type="Proteomes" id="UP000261620"/>
    </source>
</evidence>
<dbReference type="GO" id="GO:0004362">
    <property type="term" value="F:glutathione-disulfide reductase (NADPH) activity"/>
    <property type="evidence" value="ECO:0007669"/>
    <property type="project" value="TreeGrafter"/>
</dbReference>
<dbReference type="GO" id="GO:0005829">
    <property type="term" value="C:cytosol"/>
    <property type="evidence" value="ECO:0007669"/>
    <property type="project" value="TreeGrafter"/>
</dbReference>
<evidence type="ECO:0000256" key="2">
    <source>
        <dbReference type="ARBA" id="ARBA00007532"/>
    </source>
</evidence>
<dbReference type="GO" id="GO:0045454">
    <property type="term" value="P:cell redox homeostasis"/>
    <property type="evidence" value="ECO:0007669"/>
    <property type="project" value="InterPro"/>
</dbReference>
<dbReference type="InterPro" id="IPR016156">
    <property type="entry name" value="FAD/NAD-linked_Rdtase_dimer_sf"/>
</dbReference>
<evidence type="ECO:0000256" key="6">
    <source>
        <dbReference type="ARBA" id="ARBA00023157"/>
    </source>
</evidence>
<dbReference type="GO" id="GO:0005739">
    <property type="term" value="C:mitochondrion"/>
    <property type="evidence" value="ECO:0007669"/>
    <property type="project" value="TreeGrafter"/>
</dbReference>
<organism evidence="9 10">
    <name type="scientific">Mola mola</name>
    <name type="common">Ocean sunfish</name>
    <name type="synonym">Tetraodon mola</name>
    <dbReference type="NCBI Taxonomy" id="94237"/>
    <lineage>
        <taxon>Eukaryota</taxon>
        <taxon>Metazoa</taxon>
        <taxon>Chordata</taxon>
        <taxon>Craniata</taxon>
        <taxon>Vertebrata</taxon>
        <taxon>Euteleostomi</taxon>
        <taxon>Actinopterygii</taxon>
        <taxon>Neopterygii</taxon>
        <taxon>Teleostei</taxon>
        <taxon>Neoteleostei</taxon>
        <taxon>Acanthomorphata</taxon>
        <taxon>Eupercaria</taxon>
        <taxon>Tetraodontiformes</taxon>
        <taxon>Molidae</taxon>
        <taxon>Mola</taxon>
    </lineage>
</organism>
<dbReference type="AlphaFoldDB" id="A0A3Q3X4E2"/>
<evidence type="ECO:0000256" key="1">
    <source>
        <dbReference type="ARBA" id="ARBA00001974"/>
    </source>
</evidence>
<dbReference type="Pfam" id="PF07992">
    <property type="entry name" value="Pyr_redox_2"/>
    <property type="match status" value="1"/>
</dbReference>
<evidence type="ECO:0000256" key="3">
    <source>
        <dbReference type="ARBA" id="ARBA00022630"/>
    </source>
</evidence>
<keyword evidence="10" id="KW-1185">Reference proteome</keyword>
<dbReference type="InterPro" id="IPR023753">
    <property type="entry name" value="FAD/NAD-binding_dom"/>
</dbReference>
<evidence type="ECO:0000256" key="7">
    <source>
        <dbReference type="ARBA" id="ARBA00023284"/>
    </source>
</evidence>
<dbReference type="SUPFAM" id="SSF51905">
    <property type="entry name" value="FAD/NAD(P)-binding domain"/>
    <property type="match status" value="1"/>
</dbReference>
<dbReference type="SUPFAM" id="SSF55424">
    <property type="entry name" value="FAD/NAD-linked reductases, dimerisation (C-terminal) domain"/>
    <property type="match status" value="1"/>
</dbReference>
<evidence type="ECO:0000259" key="8">
    <source>
        <dbReference type="Pfam" id="PF07992"/>
    </source>
</evidence>
<dbReference type="InterPro" id="IPR046952">
    <property type="entry name" value="GSHR/TRXR-like"/>
</dbReference>
<dbReference type="FunFam" id="3.50.50.60:FF:000118">
    <property type="entry name" value="Glutathione reductase, mitochondrial"/>
    <property type="match status" value="1"/>
</dbReference>
<proteinExistence type="inferred from homology"/>
<dbReference type="PANTHER" id="PTHR42737:SF2">
    <property type="entry name" value="GLUTATHIONE REDUCTASE"/>
    <property type="match status" value="1"/>
</dbReference>
<comment type="cofactor">
    <cofactor evidence="1">
        <name>FAD</name>
        <dbReference type="ChEBI" id="CHEBI:57692"/>
    </cofactor>
</comment>
<comment type="similarity">
    <text evidence="2">Belongs to the class-I pyridine nucleotide-disulfide oxidoreductase family.</text>
</comment>
<keyword evidence="4" id="KW-0274">FAD</keyword>
<dbReference type="InterPro" id="IPR036188">
    <property type="entry name" value="FAD/NAD-bd_sf"/>
</dbReference>
<evidence type="ECO:0000256" key="4">
    <source>
        <dbReference type="ARBA" id="ARBA00022827"/>
    </source>
</evidence>
<dbReference type="Gene3D" id="3.30.390.30">
    <property type="match status" value="1"/>
</dbReference>
<feature type="domain" description="FAD/NAD(P)-binding" evidence="8">
    <location>
        <begin position="8"/>
        <end position="232"/>
    </location>
</feature>
<keyword evidence="7" id="KW-0676">Redox-active center</keyword>
<evidence type="ECO:0000313" key="9">
    <source>
        <dbReference type="Ensembl" id="ENSMMOP00000020124.1"/>
    </source>
</evidence>
<name>A0A3Q3X4E2_MOLML</name>
<dbReference type="Ensembl" id="ENSMMOT00000020458.1">
    <property type="protein sequence ID" value="ENSMMOP00000020124.1"/>
    <property type="gene ID" value="ENSMMOG00000015183.1"/>
</dbReference>
<protein>
    <recommendedName>
        <fullName evidence="8">FAD/NAD(P)-binding domain-containing protein</fullName>
    </recommendedName>
</protein>
<keyword evidence="5" id="KW-0560">Oxidoreductase</keyword>
<sequence>DASSKAKIQTIHGHARFTSDPEPTVEVHGKKYTAPHILIATGGQPSMLTEAEVPGASLGITSDGFFELETLPKRSVVVGAGYIAVEMAGILSTLGSKTSLIIRQNGVLRNFDSFISINCTQGLQTSGVDLWKNSQVKSVCKTDKGLEVTIVTRDPEKNNDEEKIRTIQEVDCLLWAIGRQPNTFGLNIRQMAVDTDEKGHIVVDEFQNTSRAGIYAVGDVCGKALLTPEEAVNSRGKENVKIYKTSFTPMYHAITSRKSQCIMKLVCVDKEEKVGVTSSQGCKRSDFFF</sequence>
<dbReference type="GO" id="GO:0006749">
    <property type="term" value="P:glutathione metabolic process"/>
    <property type="evidence" value="ECO:0007669"/>
    <property type="project" value="TreeGrafter"/>
</dbReference>
<dbReference type="GO" id="GO:0034599">
    <property type="term" value="P:cellular response to oxidative stress"/>
    <property type="evidence" value="ECO:0007669"/>
    <property type="project" value="TreeGrafter"/>
</dbReference>
<keyword evidence="3" id="KW-0285">Flavoprotein</keyword>
<dbReference type="PRINTS" id="PR00411">
    <property type="entry name" value="PNDRDTASEI"/>
</dbReference>
<dbReference type="Proteomes" id="UP000261620">
    <property type="component" value="Unplaced"/>
</dbReference>
<dbReference type="PRINTS" id="PR00368">
    <property type="entry name" value="FADPNR"/>
</dbReference>
<dbReference type="Gene3D" id="3.50.50.60">
    <property type="entry name" value="FAD/NAD(P)-binding domain"/>
    <property type="match status" value="1"/>
</dbReference>
<dbReference type="PANTHER" id="PTHR42737">
    <property type="entry name" value="GLUTATHIONE REDUCTASE"/>
    <property type="match status" value="1"/>
</dbReference>